<dbReference type="InterPro" id="IPR050640">
    <property type="entry name" value="Bact_2-comp_sensor_kinase"/>
</dbReference>
<dbReference type="GO" id="GO:0016020">
    <property type="term" value="C:membrane"/>
    <property type="evidence" value="ECO:0007669"/>
    <property type="project" value="InterPro"/>
</dbReference>
<feature type="transmembrane region" description="Helical" evidence="1">
    <location>
        <begin position="31"/>
        <end position="55"/>
    </location>
</feature>
<dbReference type="Proteomes" id="UP000184287">
    <property type="component" value="Unassembled WGS sequence"/>
</dbReference>
<reference evidence="4" key="1">
    <citation type="submission" date="2016-11" db="EMBL/GenBank/DDBJ databases">
        <authorList>
            <person name="Varghese N."/>
            <person name="Submissions S."/>
        </authorList>
    </citation>
    <scope>NUCLEOTIDE SEQUENCE [LARGE SCALE GENOMIC DNA]</scope>
    <source>
        <strain evidence="4">DSM 16990</strain>
    </source>
</reference>
<organism evidence="3 4">
    <name type="scientific">Pedobacter caeni</name>
    <dbReference type="NCBI Taxonomy" id="288992"/>
    <lineage>
        <taxon>Bacteria</taxon>
        <taxon>Pseudomonadati</taxon>
        <taxon>Bacteroidota</taxon>
        <taxon>Sphingobacteriia</taxon>
        <taxon>Sphingobacteriales</taxon>
        <taxon>Sphingobacteriaceae</taxon>
        <taxon>Pedobacter</taxon>
    </lineage>
</organism>
<dbReference type="STRING" id="288992.SAMN04488522_108120"/>
<dbReference type="InterPro" id="IPR010559">
    <property type="entry name" value="Sig_transdc_His_kin_internal"/>
</dbReference>
<dbReference type="EMBL" id="FQUQ01000008">
    <property type="protein sequence ID" value="SHG88149.1"/>
    <property type="molecule type" value="Genomic_DNA"/>
</dbReference>
<dbReference type="GO" id="GO:0000155">
    <property type="term" value="F:phosphorelay sensor kinase activity"/>
    <property type="evidence" value="ECO:0007669"/>
    <property type="project" value="InterPro"/>
</dbReference>
<dbReference type="AlphaFoldDB" id="A0A1M5NG05"/>
<keyword evidence="1" id="KW-0472">Membrane</keyword>
<proteinExistence type="predicted"/>
<accession>A0A1M5NG05</accession>
<evidence type="ECO:0000313" key="3">
    <source>
        <dbReference type="EMBL" id="SHG88149.1"/>
    </source>
</evidence>
<evidence type="ECO:0000256" key="1">
    <source>
        <dbReference type="SAM" id="Phobius"/>
    </source>
</evidence>
<dbReference type="PANTHER" id="PTHR34220">
    <property type="entry name" value="SENSOR HISTIDINE KINASE YPDA"/>
    <property type="match status" value="1"/>
</dbReference>
<evidence type="ECO:0000313" key="4">
    <source>
        <dbReference type="Proteomes" id="UP000184287"/>
    </source>
</evidence>
<gene>
    <name evidence="3" type="ORF">SAMN04488522_108120</name>
</gene>
<keyword evidence="4" id="KW-1185">Reference proteome</keyword>
<feature type="transmembrane region" description="Helical" evidence="1">
    <location>
        <begin position="120"/>
        <end position="142"/>
    </location>
</feature>
<dbReference type="PANTHER" id="PTHR34220:SF7">
    <property type="entry name" value="SENSOR HISTIDINE KINASE YPDA"/>
    <property type="match status" value="1"/>
</dbReference>
<dbReference type="Pfam" id="PF06580">
    <property type="entry name" value="His_kinase"/>
    <property type="match status" value="1"/>
</dbReference>
<evidence type="ECO:0000259" key="2">
    <source>
        <dbReference type="Pfam" id="PF06580"/>
    </source>
</evidence>
<keyword evidence="3" id="KW-0808">Transferase</keyword>
<keyword evidence="1" id="KW-0812">Transmembrane</keyword>
<feature type="domain" description="Signal transduction histidine kinase internal region" evidence="2">
    <location>
        <begin position="164"/>
        <end position="242"/>
    </location>
</feature>
<sequence>MLINILVLLVILRLSFEKRIIESILRKQWQFLLTVQHVLFWLCFSFVTVYFYTYFVGFPNSLFRAGIALLINAAIYYLVFNYFVPAFYVTKKYALYIFYTMLVFVLVSLLRILTEPGIDGFSFIFIYTSQVVVILTASLLGISKHKFIIENDIKALEIVKKEADLNLIKSKINPHFLLNTLNNIYAAGNHTEDLQSQSVLNLSQLLQYTIYETAHQRISFATELQMIKSLTGLYQLKYDHQLDIQLDLPTSDWIEDVEIPPTVCFTLYENALKYAAIGHVPGAWIRVNANLDDKGLHFSLINSIAHPEQVRINDDYKGIGIATIRQLLNLEFGPEKYSLTTSIEKETHLATLIIQL</sequence>
<feature type="transmembrane region" description="Helical" evidence="1">
    <location>
        <begin position="96"/>
        <end position="114"/>
    </location>
</feature>
<feature type="transmembrane region" description="Helical" evidence="1">
    <location>
        <begin position="61"/>
        <end position="84"/>
    </location>
</feature>
<keyword evidence="3" id="KW-0418">Kinase</keyword>
<keyword evidence="1" id="KW-1133">Transmembrane helix</keyword>
<name>A0A1M5NG05_9SPHI</name>
<protein>
    <submittedName>
        <fullName evidence="3">Histidine kinase</fullName>
    </submittedName>
</protein>